<evidence type="ECO:0000313" key="2">
    <source>
        <dbReference type="Proteomes" id="UP001243846"/>
    </source>
</evidence>
<accession>A0ABT8D773</accession>
<protein>
    <submittedName>
        <fullName evidence="1">Uncharacterized protein</fullName>
    </submittedName>
</protein>
<keyword evidence="2" id="KW-1185">Reference proteome</keyword>
<proteinExistence type="predicted"/>
<gene>
    <name evidence="1" type="ORF">QWZ10_14200</name>
</gene>
<name>A0ABT8D773_9RHOB</name>
<dbReference type="EMBL" id="JAUFRC010000001">
    <property type="protein sequence ID" value="MDN3712610.1"/>
    <property type="molecule type" value="Genomic_DNA"/>
</dbReference>
<dbReference type="Proteomes" id="UP001243846">
    <property type="component" value="Unassembled WGS sequence"/>
</dbReference>
<reference evidence="2" key="1">
    <citation type="journal article" date="2019" name="Int. J. Syst. Evol. Microbiol.">
        <title>The Global Catalogue of Microorganisms (GCM) 10K type strain sequencing project: providing services to taxonomists for standard genome sequencing and annotation.</title>
        <authorList>
            <consortium name="The Broad Institute Genomics Platform"/>
            <consortium name="The Broad Institute Genome Sequencing Center for Infectious Disease"/>
            <person name="Wu L."/>
            <person name="Ma J."/>
        </authorList>
    </citation>
    <scope>NUCLEOTIDE SEQUENCE [LARGE SCALE GENOMIC DNA]</scope>
    <source>
        <strain evidence="2">CECT 8482</strain>
    </source>
</reference>
<comment type="caution">
    <text evidence="1">The sequence shown here is derived from an EMBL/GenBank/DDBJ whole genome shotgun (WGS) entry which is preliminary data.</text>
</comment>
<organism evidence="1 2">
    <name type="scientific">Paracoccus cavernae</name>
    <dbReference type="NCBI Taxonomy" id="1571207"/>
    <lineage>
        <taxon>Bacteria</taxon>
        <taxon>Pseudomonadati</taxon>
        <taxon>Pseudomonadota</taxon>
        <taxon>Alphaproteobacteria</taxon>
        <taxon>Rhodobacterales</taxon>
        <taxon>Paracoccaceae</taxon>
        <taxon>Paracoccus</taxon>
    </lineage>
</organism>
<sequence>MFVENGLEAGHAAQRLESEAAGAGAIGGRETLDPDGGLVQRRPCLDRFEQAQGTKAGTVGPVVGAALCRLACTVVAVVAIAAARPLPRPPA</sequence>
<evidence type="ECO:0000313" key="1">
    <source>
        <dbReference type="EMBL" id="MDN3712610.1"/>
    </source>
</evidence>